<accession>A0ABV9Q5K5</accession>
<organism evidence="1 2">
    <name type="scientific">Effusibacillus consociatus</name>
    <dbReference type="NCBI Taxonomy" id="1117041"/>
    <lineage>
        <taxon>Bacteria</taxon>
        <taxon>Bacillati</taxon>
        <taxon>Bacillota</taxon>
        <taxon>Bacilli</taxon>
        <taxon>Bacillales</taxon>
        <taxon>Alicyclobacillaceae</taxon>
        <taxon>Effusibacillus</taxon>
    </lineage>
</organism>
<dbReference type="NCBIfam" id="TIGR01987">
    <property type="entry name" value="HI0074"/>
    <property type="match status" value="1"/>
</dbReference>
<dbReference type="EMBL" id="JBHSHC010000132">
    <property type="protein sequence ID" value="MFC4769480.1"/>
    <property type="molecule type" value="Genomic_DNA"/>
</dbReference>
<gene>
    <name evidence="1" type="ORF">ACFO8Q_19295</name>
</gene>
<dbReference type="SUPFAM" id="SSF81593">
    <property type="entry name" value="Nucleotidyltransferase substrate binding subunit/domain"/>
    <property type="match status" value="1"/>
</dbReference>
<name>A0ABV9Q5K5_9BACL</name>
<dbReference type="InterPro" id="IPR010235">
    <property type="entry name" value="HepT"/>
</dbReference>
<evidence type="ECO:0000313" key="2">
    <source>
        <dbReference type="Proteomes" id="UP001596002"/>
    </source>
</evidence>
<dbReference type="Gene3D" id="1.20.120.330">
    <property type="entry name" value="Nucleotidyltransferases domain 2"/>
    <property type="match status" value="1"/>
</dbReference>
<comment type="caution">
    <text evidence="1">The sequence shown here is derived from an EMBL/GenBank/DDBJ whole genome shotgun (WGS) entry which is preliminary data.</text>
</comment>
<sequence>MMSAEIRWKQRFHNFQKAFKNLEEALAKTELSKLEKAGVIQIYRFTFELAWKTTKDYLEEKGVSVKFPRDTIKEAFKYEIIEDGELWLDMLQKRNLMEHTYDEALAELAYSLIADHYYAALRQVLLKLGAEK</sequence>
<proteinExistence type="predicted"/>
<dbReference type="Pfam" id="PF08780">
    <property type="entry name" value="NTase_sub_bind"/>
    <property type="match status" value="1"/>
</dbReference>
<protein>
    <submittedName>
        <fullName evidence="1">Nucleotidyltransferase substrate binding protein</fullName>
    </submittedName>
</protein>
<dbReference type="Proteomes" id="UP001596002">
    <property type="component" value="Unassembled WGS sequence"/>
</dbReference>
<dbReference type="RefSeq" id="WP_380028042.1">
    <property type="nucleotide sequence ID" value="NZ_JBHSHC010000132.1"/>
</dbReference>
<keyword evidence="2" id="KW-1185">Reference proteome</keyword>
<reference evidence="2" key="1">
    <citation type="journal article" date="2019" name="Int. J. Syst. Evol. Microbiol.">
        <title>The Global Catalogue of Microorganisms (GCM) 10K type strain sequencing project: providing services to taxonomists for standard genome sequencing and annotation.</title>
        <authorList>
            <consortium name="The Broad Institute Genomics Platform"/>
            <consortium name="The Broad Institute Genome Sequencing Center for Infectious Disease"/>
            <person name="Wu L."/>
            <person name="Ma J."/>
        </authorList>
    </citation>
    <scope>NUCLEOTIDE SEQUENCE [LARGE SCALE GENOMIC DNA]</scope>
    <source>
        <strain evidence="2">WYCCWR 12678</strain>
    </source>
</reference>
<evidence type="ECO:0000313" key="1">
    <source>
        <dbReference type="EMBL" id="MFC4769480.1"/>
    </source>
</evidence>